<proteinExistence type="predicted"/>
<evidence type="ECO:0000313" key="1">
    <source>
        <dbReference type="EMBL" id="KAF7729522.1"/>
    </source>
</evidence>
<dbReference type="Proteomes" id="UP000605846">
    <property type="component" value="Unassembled WGS sequence"/>
</dbReference>
<gene>
    <name evidence="1" type="ORF">EC973_004196</name>
</gene>
<comment type="caution">
    <text evidence="1">The sequence shown here is derived from an EMBL/GenBank/DDBJ whole genome shotgun (WGS) entry which is preliminary data.</text>
</comment>
<sequence length="656" mass="74907">MTAMEREYELMQENMCLDSISSTASCLYDTNTCQDNEEENGMLTPISLVPSSPSSTKSMTVAEANGFRATVTPRACSWTLSASKGNLCIETTIKKHSELLDNLQHMCTALGYQYRIPSNFYSHTDRSILVTVMNVILTRKYDKVHCRSVAKSVQISIAATSEAKNAIVKAKASLGATTMRLLQAYLQCQHYKQLAIHARAFFQLFVQQSCTDISPAVMALCAMICSLRCKHIINVLPMHTLLEYGQYYFERARELLEDKFDDADLETFASYIFMAIYKLTVSHAEEGVRYGDMAERMSYLLKPRYNNEATSCGEAILFQRLLQFLHRVRTYEEVSMDRRKACCSNNNTLRYCTLTNYSEGHWEVADEETEREKQFAHMHDYILKLQRETHQASRSLQSCNIFHLAQIIAYQVELAARHWYIHVLPPNFRLSLSLFDSSVSDEVLHMTLERECAQSAIPILTTLAVYDEYMVVGQSYVPKYLPDAPGPTTTAEGCCKEQKACCKARRRTEKLLELRREVEFDGTDEEYLEQVSSLVKADAQSVQLNVPVIHQSVQAAICTIRLLCYLRSRAKDCYFEMRILMNAWHVLTRVLRLEQSLPLELKAKIPVIRTNLVICLNIVRDEFRLLPSHSKLDTLITVMEQEIQGHIVSRGVAGPF</sequence>
<dbReference type="CDD" id="cd12148">
    <property type="entry name" value="fungal_TF_MHR"/>
    <property type="match status" value="1"/>
</dbReference>
<dbReference type="AlphaFoldDB" id="A0A8H7BV79"/>
<keyword evidence="2" id="KW-1185">Reference proteome</keyword>
<evidence type="ECO:0000313" key="2">
    <source>
        <dbReference type="Proteomes" id="UP000605846"/>
    </source>
</evidence>
<organism evidence="1 2">
    <name type="scientific">Apophysomyces ossiformis</name>
    <dbReference type="NCBI Taxonomy" id="679940"/>
    <lineage>
        <taxon>Eukaryota</taxon>
        <taxon>Fungi</taxon>
        <taxon>Fungi incertae sedis</taxon>
        <taxon>Mucoromycota</taxon>
        <taxon>Mucoromycotina</taxon>
        <taxon>Mucoromycetes</taxon>
        <taxon>Mucorales</taxon>
        <taxon>Mucorineae</taxon>
        <taxon>Mucoraceae</taxon>
        <taxon>Apophysomyces</taxon>
    </lineage>
</organism>
<dbReference type="OrthoDB" id="3971593at2759"/>
<reference evidence="1" key="1">
    <citation type="submission" date="2020-01" db="EMBL/GenBank/DDBJ databases">
        <title>Genome Sequencing of Three Apophysomyces-Like Fungal Strains Confirms a Novel Fungal Genus in the Mucoromycota with divergent Burkholderia-like Endosymbiotic Bacteria.</title>
        <authorList>
            <person name="Stajich J.E."/>
            <person name="Macias A.M."/>
            <person name="Carter-House D."/>
            <person name="Lovett B."/>
            <person name="Kasson L.R."/>
            <person name="Berry K."/>
            <person name="Grigoriev I."/>
            <person name="Chang Y."/>
            <person name="Spatafora J."/>
            <person name="Kasson M.T."/>
        </authorList>
    </citation>
    <scope>NUCLEOTIDE SEQUENCE</scope>
    <source>
        <strain evidence="1">NRRL A-21654</strain>
    </source>
</reference>
<protein>
    <submittedName>
        <fullName evidence="1">Uncharacterized protein</fullName>
    </submittedName>
</protein>
<name>A0A8H7BV79_9FUNG</name>
<accession>A0A8H7BV79</accession>
<dbReference type="EMBL" id="JABAYA010000024">
    <property type="protein sequence ID" value="KAF7729522.1"/>
    <property type="molecule type" value="Genomic_DNA"/>
</dbReference>